<evidence type="ECO:0000256" key="12">
    <source>
        <dbReference type="HAMAP-Rule" id="MF_00454"/>
    </source>
</evidence>
<dbReference type="SMR" id="A0A0F6AU91"/>
<accession>A0A0F6AU91</accession>
<keyword evidence="6 12" id="KW-0915">Sodium</keyword>
<dbReference type="HAMAP" id="MF_00454">
    <property type="entry name" value="FluC"/>
    <property type="match status" value="1"/>
</dbReference>
<dbReference type="GeneID" id="99645734"/>
<evidence type="ECO:0000313" key="13">
    <source>
        <dbReference type="EMBL" id="ACD73897.1"/>
    </source>
</evidence>
<reference evidence="13 14" key="1">
    <citation type="journal article" date="2008" name="PLoS ONE">
        <title>Genome sequence of Brucella abortus vaccine strain S19 compared to virulent strains yields candidate virulence genes.</title>
        <authorList>
            <person name="Crasta O.R."/>
            <person name="Folkerts O."/>
            <person name="Fei Z."/>
            <person name="Mane S.P."/>
            <person name="Evans C."/>
            <person name="Martino-Catt S."/>
            <person name="Bricker B."/>
            <person name="Yu G."/>
            <person name="Du L."/>
            <person name="Sobral B.W."/>
        </authorList>
    </citation>
    <scope>NUCLEOTIDE SEQUENCE [LARGE SCALE GENOMIC DNA]</scope>
    <source>
        <strain evidence="13 14">S19</strain>
    </source>
</reference>
<evidence type="ECO:0000256" key="7">
    <source>
        <dbReference type="ARBA" id="ARBA00023065"/>
    </source>
</evidence>
<dbReference type="Proteomes" id="UP000002565">
    <property type="component" value="Chromosome 2"/>
</dbReference>
<evidence type="ECO:0000256" key="10">
    <source>
        <dbReference type="ARBA" id="ARBA00035120"/>
    </source>
</evidence>
<comment type="activity regulation">
    <text evidence="12">Na(+) is not transported, but it plays an essential structural role and its presence is essential for fluoride channel function.</text>
</comment>
<evidence type="ECO:0000256" key="5">
    <source>
        <dbReference type="ARBA" id="ARBA00022989"/>
    </source>
</evidence>
<evidence type="ECO:0000256" key="8">
    <source>
        <dbReference type="ARBA" id="ARBA00023136"/>
    </source>
</evidence>
<keyword evidence="12" id="KW-0813">Transport</keyword>
<comment type="subcellular location">
    <subcellularLocation>
        <location evidence="12">Cell inner membrane</location>
        <topology evidence="12">Multi-pass membrane protein</topology>
    </subcellularLocation>
    <subcellularLocation>
        <location evidence="1">Cell membrane</location>
        <topology evidence="1">Multi-pass membrane protein</topology>
    </subcellularLocation>
</comment>
<keyword evidence="7 12" id="KW-0406">Ion transport</keyword>
<keyword evidence="9 12" id="KW-0407">Ion channel</keyword>
<proteinExistence type="inferred from homology"/>
<feature type="transmembrane region" description="Helical" evidence="12">
    <location>
        <begin position="35"/>
        <end position="56"/>
    </location>
</feature>
<evidence type="ECO:0000256" key="9">
    <source>
        <dbReference type="ARBA" id="ARBA00023303"/>
    </source>
</evidence>
<keyword evidence="12" id="KW-0479">Metal-binding</keyword>
<name>A0A0F6AU91_BRUA1</name>
<dbReference type="RefSeq" id="WP_002965823.1">
    <property type="nucleotide sequence ID" value="NC_010740.1"/>
</dbReference>
<keyword evidence="2 12" id="KW-1003">Cell membrane</keyword>
<dbReference type="InterPro" id="IPR003691">
    <property type="entry name" value="FluC"/>
</dbReference>
<evidence type="ECO:0000256" key="6">
    <source>
        <dbReference type="ARBA" id="ARBA00023053"/>
    </source>
</evidence>
<evidence type="ECO:0000256" key="2">
    <source>
        <dbReference type="ARBA" id="ARBA00022475"/>
    </source>
</evidence>
<dbReference type="HOGENOM" id="CLU_114342_3_0_5"/>
<dbReference type="PANTHER" id="PTHR28259">
    <property type="entry name" value="FLUORIDE EXPORT PROTEIN 1-RELATED"/>
    <property type="match status" value="1"/>
</dbReference>
<feature type="binding site" evidence="12">
    <location>
        <position position="79"/>
    </location>
    <ligand>
        <name>Na(+)</name>
        <dbReference type="ChEBI" id="CHEBI:29101"/>
        <note>structural</note>
    </ligand>
</feature>
<keyword evidence="4 12" id="KW-0812">Transmembrane</keyword>
<sequence length="133" mass="14010">MSVEASILVLVGGFIGGVMRFFLSGYVGRRIGETFPWGTFVVNVSGAFVIGTAAGLGARLGGIFSTTIFHEFIMVGLLGGYTTVSSFCLQSVNLMLDGEQRQALFNIVASALLCVLAVAAGYGGIMWIMEWPG</sequence>
<dbReference type="NCBIfam" id="NF010829">
    <property type="entry name" value="PRK14233.1"/>
    <property type="match status" value="1"/>
</dbReference>
<dbReference type="KEGG" id="bmc:BAbS19_II03920"/>
<comment type="similarity">
    <text evidence="10 12">Belongs to the fluoride channel Fluc/FEX (TC 1.A.43) family.</text>
</comment>
<comment type="catalytic activity">
    <reaction evidence="11">
        <text>fluoride(in) = fluoride(out)</text>
        <dbReference type="Rhea" id="RHEA:76159"/>
        <dbReference type="ChEBI" id="CHEBI:17051"/>
    </reaction>
    <physiologicalReaction direction="left-to-right" evidence="11">
        <dbReference type="Rhea" id="RHEA:76160"/>
    </physiologicalReaction>
</comment>
<dbReference type="GO" id="GO:0140114">
    <property type="term" value="P:cellular detoxification of fluoride"/>
    <property type="evidence" value="ECO:0007669"/>
    <property type="project" value="UniProtKB-UniRule"/>
</dbReference>
<feature type="transmembrane region" description="Helical" evidence="12">
    <location>
        <begin position="68"/>
        <end position="92"/>
    </location>
</feature>
<dbReference type="EMBL" id="CP000888">
    <property type="protein sequence ID" value="ACD73897.1"/>
    <property type="molecule type" value="Genomic_DNA"/>
</dbReference>
<dbReference type="AlphaFoldDB" id="A0A0F6AU91"/>
<dbReference type="GeneID" id="93015658"/>
<gene>
    <name evidence="12" type="primary">fluC</name>
    <name evidence="12" type="synonym">crcB</name>
    <name evidence="13" type="ordered locus">BAbS19_II03920</name>
</gene>
<keyword evidence="3 12" id="KW-0997">Cell inner membrane</keyword>
<dbReference type="GO" id="GO:0062054">
    <property type="term" value="F:fluoride channel activity"/>
    <property type="evidence" value="ECO:0007669"/>
    <property type="project" value="UniProtKB-UniRule"/>
</dbReference>
<organism evidence="13 14">
    <name type="scientific">Brucella abortus (strain S19)</name>
    <dbReference type="NCBI Taxonomy" id="430066"/>
    <lineage>
        <taxon>Bacteria</taxon>
        <taxon>Pseudomonadati</taxon>
        <taxon>Pseudomonadota</taxon>
        <taxon>Alphaproteobacteria</taxon>
        <taxon>Hyphomicrobiales</taxon>
        <taxon>Brucellaceae</taxon>
        <taxon>Brucella/Ochrobactrum group</taxon>
        <taxon>Brucella</taxon>
    </lineage>
</organism>
<feature type="transmembrane region" description="Helical" evidence="12">
    <location>
        <begin position="104"/>
        <end position="129"/>
    </location>
</feature>
<protein>
    <recommendedName>
        <fullName evidence="12">Fluoride-specific ion channel FluC</fullName>
    </recommendedName>
</protein>
<dbReference type="PANTHER" id="PTHR28259:SF1">
    <property type="entry name" value="FLUORIDE EXPORT PROTEIN 1-RELATED"/>
    <property type="match status" value="1"/>
</dbReference>
<evidence type="ECO:0000256" key="3">
    <source>
        <dbReference type="ARBA" id="ARBA00022519"/>
    </source>
</evidence>
<dbReference type="GO" id="GO:0046872">
    <property type="term" value="F:metal ion binding"/>
    <property type="evidence" value="ECO:0007669"/>
    <property type="project" value="UniProtKB-KW"/>
</dbReference>
<evidence type="ECO:0000256" key="11">
    <source>
        <dbReference type="ARBA" id="ARBA00035585"/>
    </source>
</evidence>
<dbReference type="Pfam" id="PF02537">
    <property type="entry name" value="CRCB"/>
    <property type="match status" value="1"/>
</dbReference>
<evidence type="ECO:0000313" key="14">
    <source>
        <dbReference type="Proteomes" id="UP000002565"/>
    </source>
</evidence>
<keyword evidence="5 12" id="KW-1133">Transmembrane helix</keyword>
<feature type="transmembrane region" description="Helical" evidence="12">
    <location>
        <begin position="6"/>
        <end position="23"/>
    </location>
</feature>
<keyword evidence="8 12" id="KW-0472">Membrane</keyword>
<evidence type="ECO:0000256" key="1">
    <source>
        <dbReference type="ARBA" id="ARBA00004651"/>
    </source>
</evidence>
<evidence type="ECO:0000256" key="4">
    <source>
        <dbReference type="ARBA" id="ARBA00022692"/>
    </source>
</evidence>
<feature type="binding site" evidence="12">
    <location>
        <position position="82"/>
    </location>
    <ligand>
        <name>Na(+)</name>
        <dbReference type="ChEBI" id="CHEBI:29101"/>
        <note>structural</note>
    </ligand>
</feature>
<comment type="function">
    <text evidence="12">Fluoride-specific ion channel. Important for reducing fluoride concentration in the cell, thus reducing its toxicity.</text>
</comment>
<dbReference type="GO" id="GO:0005886">
    <property type="term" value="C:plasma membrane"/>
    <property type="evidence" value="ECO:0007669"/>
    <property type="project" value="UniProtKB-SubCell"/>
</dbReference>